<gene>
    <name evidence="2" type="ORF">K7432_005467</name>
</gene>
<protein>
    <recommendedName>
        <fullName evidence="4">Hyaluronan/mRNA-binding protein domain-containing protein</fullName>
    </recommendedName>
</protein>
<reference evidence="2 3" key="1">
    <citation type="submission" date="2023-04" db="EMBL/GenBank/DDBJ databases">
        <title>Genome of Basidiobolus ranarum AG-B5.</title>
        <authorList>
            <person name="Stajich J.E."/>
            <person name="Carter-House D."/>
            <person name="Gryganskyi A."/>
        </authorList>
    </citation>
    <scope>NUCLEOTIDE SEQUENCE [LARGE SCALE GENOMIC DNA]</scope>
    <source>
        <strain evidence="2 3">AG-B5</strain>
    </source>
</reference>
<proteinExistence type="predicted"/>
<name>A0ABR2W354_9FUNG</name>
<evidence type="ECO:0000256" key="1">
    <source>
        <dbReference type="SAM" id="MobiDB-lite"/>
    </source>
</evidence>
<sequence length="93" mass="10465">MTRSRHHSSAAALQGERHFNRTGHQDPRGLPKKEGAGVFNWGRSTDEFEVIGDTDIDANAWEEFDNYPTKRRASADSKISTVDAELFASIHQH</sequence>
<feature type="compositionally biased region" description="Basic and acidic residues" evidence="1">
    <location>
        <begin position="15"/>
        <end position="35"/>
    </location>
</feature>
<evidence type="ECO:0000313" key="2">
    <source>
        <dbReference type="EMBL" id="KAK9718482.1"/>
    </source>
</evidence>
<dbReference type="Proteomes" id="UP001479436">
    <property type="component" value="Unassembled WGS sequence"/>
</dbReference>
<comment type="caution">
    <text evidence="2">The sequence shown here is derived from an EMBL/GenBank/DDBJ whole genome shotgun (WGS) entry which is preliminary data.</text>
</comment>
<dbReference type="EMBL" id="JASJQH010007092">
    <property type="protein sequence ID" value="KAK9718482.1"/>
    <property type="molecule type" value="Genomic_DNA"/>
</dbReference>
<evidence type="ECO:0008006" key="4">
    <source>
        <dbReference type="Google" id="ProtNLM"/>
    </source>
</evidence>
<organism evidence="2 3">
    <name type="scientific">Basidiobolus ranarum</name>
    <dbReference type="NCBI Taxonomy" id="34480"/>
    <lineage>
        <taxon>Eukaryota</taxon>
        <taxon>Fungi</taxon>
        <taxon>Fungi incertae sedis</taxon>
        <taxon>Zoopagomycota</taxon>
        <taxon>Entomophthoromycotina</taxon>
        <taxon>Basidiobolomycetes</taxon>
        <taxon>Basidiobolales</taxon>
        <taxon>Basidiobolaceae</taxon>
        <taxon>Basidiobolus</taxon>
    </lineage>
</organism>
<accession>A0ABR2W354</accession>
<feature type="region of interest" description="Disordered" evidence="1">
    <location>
        <begin position="1"/>
        <end position="37"/>
    </location>
</feature>
<evidence type="ECO:0000313" key="3">
    <source>
        <dbReference type="Proteomes" id="UP001479436"/>
    </source>
</evidence>
<keyword evidence="3" id="KW-1185">Reference proteome</keyword>